<keyword evidence="6" id="KW-0325">Glycoprotein</keyword>
<evidence type="ECO:0000256" key="5">
    <source>
        <dbReference type="ARBA" id="ARBA00023157"/>
    </source>
</evidence>
<dbReference type="Proteomes" id="UP000036426">
    <property type="component" value="Unassembled WGS sequence"/>
</dbReference>
<dbReference type="SUPFAM" id="SSF48537">
    <property type="entry name" value="Phospholipase C/P1 nuclease"/>
    <property type="match status" value="1"/>
</dbReference>
<organism evidence="8 9">
    <name type="scientific">Photobacterium aphoticum</name>
    <dbReference type="NCBI Taxonomy" id="754436"/>
    <lineage>
        <taxon>Bacteria</taxon>
        <taxon>Pseudomonadati</taxon>
        <taxon>Pseudomonadota</taxon>
        <taxon>Gammaproteobacteria</taxon>
        <taxon>Vibrionales</taxon>
        <taxon>Vibrionaceae</taxon>
        <taxon>Photobacterium</taxon>
    </lineage>
</organism>
<dbReference type="Pfam" id="PF02265">
    <property type="entry name" value="S1-P1_nuclease"/>
    <property type="match status" value="1"/>
</dbReference>
<dbReference type="InterPro" id="IPR008947">
    <property type="entry name" value="PLipase_C/P1_nuclease_dom_sf"/>
</dbReference>
<dbReference type="RefSeq" id="WP_047874707.1">
    <property type="nucleotide sequence ID" value="NZ_BMYC01000004.1"/>
</dbReference>
<name>A0A0J1GLE5_9GAMM</name>
<evidence type="ECO:0000313" key="8">
    <source>
        <dbReference type="EMBL" id="KLV00441.1"/>
    </source>
</evidence>
<dbReference type="Gene3D" id="1.10.575.10">
    <property type="entry name" value="P1 Nuclease"/>
    <property type="match status" value="1"/>
</dbReference>
<protein>
    <recommendedName>
        <fullName evidence="10">Endonuclease</fullName>
    </recommendedName>
</protein>
<evidence type="ECO:0008006" key="10">
    <source>
        <dbReference type="Google" id="ProtNLM"/>
    </source>
</evidence>
<dbReference type="PANTHER" id="PTHR33146:SF26">
    <property type="entry name" value="ENDONUCLEASE 4"/>
    <property type="match status" value="1"/>
</dbReference>
<dbReference type="CDD" id="cd11010">
    <property type="entry name" value="S1-P1_nuclease"/>
    <property type="match status" value="1"/>
</dbReference>
<keyword evidence="2" id="KW-0479">Metal-binding</keyword>
<proteinExistence type="predicted"/>
<reference evidence="8 9" key="1">
    <citation type="submission" date="2015-05" db="EMBL/GenBank/DDBJ databases">
        <title>Photobacterium galathea sp. nov.</title>
        <authorList>
            <person name="Machado H."/>
            <person name="Gram L."/>
        </authorList>
    </citation>
    <scope>NUCLEOTIDE SEQUENCE [LARGE SCALE GENOMIC DNA]</scope>
    <source>
        <strain evidence="8 9">DSM 25995</strain>
    </source>
</reference>
<evidence type="ECO:0000256" key="6">
    <source>
        <dbReference type="ARBA" id="ARBA00023180"/>
    </source>
</evidence>
<dbReference type="GO" id="GO:0003676">
    <property type="term" value="F:nucleic acid binding"/>
    <property type="evidence" value="ECO:0007669"/>
    <property type="project" value="InterPro"/>
</dbReference>
<dbReference type="GO" id="GO:0006308">
    <property type="term" value="P:DNA catabolic process"/>
    <property type="evidence" value="ECO:0007669"/>
    <property type="project" value="InterPro"/>
</dbReference>
<evidence type="ECO:0000256" key="3">
    <source>
        <dbReference type="ARBA" id="ARBA00022759"/>
    </source>
</evidence>
<evidence type="ECO:0000256" key="4">
    <source>
        <dbReference type="ARBA" id="ARBA00022801"/>
    </source>
</evidence>
<dbReference type="PATRIC" id="fig|754436.4.peg.2617"/>
<feature type="chain" id="PRO_5005251721" description="Endonuclease" evidence="7">
    <location>
        <begin position="26"/>
        <end position="307"/>
    </location>
</feature>
<sequence>MTKYAMLFASALLLPTGLFSLPANAWNFTGHVVIGEIAYQNLTPAARKQVDFLTDTAYIALPSKIQRVMDSNHNVSAFAELSIVPDMIRKDPAQRVWKMMGETIPASLNQWDEKTTGPWHYINYTYPASSDCDFIREPNIEMATAALYESFQTQPQAASLMFLIHLTGDAHQPTHTVAKSVHRLWCSSDYGGNKYTLKVPQENLHHLWDDGLGLLEKKMQADKLAQSLQAKYPRTSLPELKSVPVGDVKQWVAESVALAPLAYSVKKQSTPPSEYYQQGQLAVEKRLVLAGYRLADMLNHRFESASD</sequence>
<keyword evidence="1" id="KW-0540">Nuclease</keyword>
<gene>
    <name evidence="8" type="ORF">ABT58_12320</name>
</gene>
<dbReference type="GO" id="GO:0004519">
    <property type="term" value="F:endonuclease activity"/>
    <property type="evidence" value="ECO:0007669"/>
    <property type="project" value="UniProtKB-KW"/>
</dbReference>
<keyword evidence="4" id="KW-0378">Hydrolase</keyword>
<dbReference type="PANTHER" id="PTHR33146">
    <property type="entry name" value="ENDONUCLEASE 4"/>
    <property type="match status" value="1"/>
</dbReference>
<dbReference type="InterPro" id="IPR003154">
    <property type="entry name" value="S1/P1nuclease"/>
</dbReference>
<dbReference type="GO" id="GO:0046872">
    <property type="term" value="F:metal ion binding"/>
    <property type="evidence" value="ECO:0007669"/>
    <property type="project" value="UniProtKB-KW"/>
</dbReference>
<dbReference type="EMBL" id="LDOV01000022">
    <property type="protein sequence ID" value="KLV00441.1"/>
    <property type="molecule type" value="Genomic_DNA"/>
</dbReference>
<accession>A0A0J1GLE5</accession>
<keyword evidence="7" id="KW-0732">Signal</keyword>
<keyword evidence="5" id="KW-1015">Disulfide bond</keyword>
<comment type="caution">
    <text evidence="8">The sequence shown here is derived from an EMBL/GenBank/DDBJ whole genome shotgun (WGS) entry which is preliminary data.</text>
</comment>
<evidence type="ECO:0000256" key="1">
    <source>
        <dbReference type="ARBA" id="ARBA00022722"/>
    </source>
</evidence>
<dbReference type="AlphaFoldDB" id="A0A0J1GLE5"/>
<dbReference type="GO" id="GO:0016788">
    <property type="term" value="F:hydrolase activity, acting on ester bonds"/>
    <property type="evidence" value="ECO:0007669"/>
    <property type="project" value="InterPro"/>
</dbReference>
<evidence type="ECO:0000256" key="7">
    <source>
        <dbReference type="SAM" id="SignalP"/>
    </source>
</evidence>
<keyword evidence="3" id="KW-0255">Endonuclease</keyword>
<keyword evidence="9" id="KW-1185">Reference proteome</keyword>
<evidence type="ECO:0000313" key="9">
    <source>
        <dbReference type="Proteomes" id="UP000036426"/>
    </source>
</evidence>
<feature type="signal peptide" evidence="7">
    <location>
        <begin position="1"/>
        <end position="25"/>
    </location>
</feature>
<evidence type="ECO:0000256" key="2">
    <source>
        <dbReference type="ARBA" id="ARBA00022723"/>
    </source>
</evidence>